<protein>
    <submittedName>
        <fullName evidence="2">Uncharacterized protein</fullName>
    </submittedName>
</protein>
<dbReference type="RefSeq" id="WP_248355261.1">
    <property type="nucleotide sequence ID" value="NZ_AP025591.1"/>
</dbReference>
<evidence type="ECO:0000313" key="3">
    <source>
        <dbReference type="Proteomes" id="UP001162891"/>
    </source>
</evidence>
<keyword evidence="3" id="KW-1185">Reference proteome</keyword>
<evidence type="ECO:0000256" key="1">
    <source>
        <dbReference type="SAM" id="SignalP"/>
    </source>
</evidence>
<name>A0ABN6MYG7_9BACT</name>
<feature type="chain" id="PRO_5045705212" evidence="1">
    <location>
        <begin position="26"/>
        <end position="377"/>
    </location>
</feature>
<sequence length="377" mass="40856">MGALARIGIAAAAACALVLIGPARAAASTETEPIARLTLEGGYDSNPLYDGRSDRMERVSPELGLRVRDPLWDFDGLYLGDYLVYDRAAPQGIWNHRGLLELKATPTRRLELGGVLRGGYAYDPVGLAQMGIFRSGEQAAWTINGRGRAEYRVAERIDGAVTFTESTVVFQDRTGGAMHAPGAEALYRLTRRLSVGAAYALGFFQGFDPKGNAIAFSHGLRGRARYRITRHVLANVYAGPAFWTGPDGHALVPELGGELELSNREWDLRTSAVHGLGIGSTARPGLVDSIEVGFVRRLGRTRTFDLRGDGGIWRSGQAPTGANATLGYAASGELGWRVAQSLRLALHVSHYDRLDNQSPALERTTVGLRLGWSWEPR</sequence>
<reference evidence="3" key="1">
    <citation type="journal article" date="2022" name="Int. J. Syst. Evol. Microbiol.">
        <title>Anaeromyxobacter oryzae sp. nov., Anaeromyxobacter diazotrophicus sp. nov. and Anaeromyxobacter paludicola sp. nov., isolated from paddy soils.</title>
        <authorList>
            <person name="Itoh H."/>
            <person name="Xu Z."/>
            <person name="Mise K."/>
            <person name="Masuda Y."/>
            <person name="Ushijima N."/>
            <person name="Hayakawa C."/>
            <person name="Shiratori Y."/>
            <person name="Senoo K."/>
        </authorList>
    </citation>
    <scope>NUCLEOTIDE SEQUENCE [LARGE SCALE GENOMIC DNA]</scope>
    <source>
        <strain evidence="3">Red232</strain>
    </source>
</reference>
<accession>A0ABN6MYG7</accession>
<proteinExistence type="predicted"/>
<keyword evidence="1" id="KW-0732">Signal</keyword>
<gene>
    <name evidence="2" type="ORF">AMOR_50080</name>
</gene>
<dbReference type="Proteomes" id="UP001162891">
    <property type="component" value="Chromosome"/>
</dbReference>
<feature type="signal peptide" evidence="1">
    <location>
        <begin position="1"/>
        <end position="25"/>
    </location>
</feature>
<organism evidence="2 3">
    <name type="scientific">Anaeromyxobacter oryzae</name>
    <dbReference type="NCBI Taxonomy" id="2918170"/>
    <lineage>
        <taxon>Bacteria</taxon>
        <taxon>Pseudomonadati</taxon>
        <taxon>Myxococcota</taxon>
        <taxon>Myxococcia</taxon>
        <taxon>Myxococcales</taxon>
        <taxon>Cystobacterineae</taxon>
        <taxon>Anaeromyxobacteraceae</taxon>
        <taxon>Anaeromyxobacter</taxon>
    </lineage>
</organism>
<evidence type="ECO:0000313" key="2">
    <source>
        <dbReference type="EMBL" id="BDG06012.1"/>
    </source>
</evidence>
<dbReference type="EMBL" id="AP025591">
    <property type="protein sequence ID" value="BDG06012.1"/>
    <property type="molecule type" value="Genomic_DNA"/>
</dbReference>